<keyword evidence="4" id="KW-0862">Zinc</keyword>
<keyword evidence="9" id="KW-1185">Reference proteome</keyword>
<proteinExistence type="inferred from homology"/>
<dbReference type="EMBL" id="JAHRHJ020000004">
    <property type="protein sequence ID" value="KAH9317285.1"/>
    <property type="molecule type" value="Genomic_DNA"/>
</dbReference>
<dbReference type="CDD" id="cd04476">
    <property type="entry name" value="RPA1_DBD_C"/>
    <property type="match status" value="1"/>
</dbReference>
<dbReference type="Pfam" id="PF08646">
    <property type="entry name" value="Rep_fac-A_C"/>
    <property type="match status" value="1"/>
</dbReference>
<evidence type="ECO:0000259" key="6">
    <source>
        <dbReference type="Pfam" id="PF08646"/>
    </source>
</evidence>
<feature type="domain" description="Replication protein A OB" evidence="7">
    <location>
        <begin position="24"/>
        <end position="81"/>
    </location>
</feature>
<evidence type="ECO:0000256" key="4">
    <source>
        <dbReference type="ARBA" id="ARBA00022833"/>
    </source>
</evidence>
<evidence type="ECO:0000256" key="1">
    <source>
        <dbReference type="ARBA" id="ARBA00005690"/>
    </source>
</evidence>
<protein>
    <submittedName>
        <fullName evidence="8">Uncharacterized protein</fullName>
    </submittedName>
</protein>
<comment type="similarity">
    <text evidence="1">Belongs to the replication factor A protein 1 family.</text>
</comment>
<dbReference type="Proteomes" id="UP000824469">
    <property type="component" value="Unassembled WGS sequence"/>
</dbReference>
<organism evidence="8 9">
    <name type="scientific">Taxus chinensis</name>
    <name type="common">Chinese yew</name>
    <name type="synonym">Taxus wallichiana var. chinensis</name>
    <dbReference type="NCBI Taxonomy" id="29808"/>
    <lineage>
        <taxon>Eukaryota</taxon>
        <taxon>Viridiplantae</taxon>
        <taxon>Streptophyta</taxon>
        <taxon>Embryophyta</taxon>
        <taxon>Tracheophyta</taxon>
        <taxon>Spermatophyta</taxon>
        <taxon>Pinopsida</taxon>
        <taxon>Pinidae</taxon>
        <taxon>Conifers II</taxon>
        <taxon>Cupressales</taxon>
        <taxon>Taxaceae</taxon>
        <taxon>Taxus</taxon>
    </lineage>
</organism>
<dbReference type="SUPFAM" id="SSF50249">
    <property type="entry name" value="Nucleic acid-binding proteins"/>
    <property type="match status" value="2"/>
</dbReference>
<accession>A0AA38LD83</accession>
<evidence type="ECO:0000256" key="3">
    <source>
        <dbReference type="ARBA" id="ARBA00022771"/>
    </source>
</evidence>
<reference evidence="8 9" key="1">
    <citation type="journal article" date="2021" name="Nat. Plants">
        <title>The Taxus genome provides insights into paclitaxel biosynthesis.</title>
        <authorList>
            <person name="Xiong X."/>
            <person name="Gou J."/>
            <person name="Liao Q."/>
            <person name="Li Y."/>
            <person name="Zhou Q."/>
            <person name="Bi G."/>
            <person name="Li C."/>
            <person name="Du R."/>
            <person name="Wang X."/>
            <person name="Sun T."/>
            <person name="Guo L."/>
            <person name="Liang H."/>
            <person name="Lu P."/>
            <person name="Wu Y."/>
            <person name="Zhang Z."/>
            <person name="Ro D.K."/>
            <person name="Shang Y."/>
            <person name="Huang S."/>
            <person name="Yan J."/>
        </authorList>
    </citation>
    <scope>NUCLEOTIDE SEQUENCE [LARGE SCALE GENOMIC DNA]</scope>
    <source>
        <strain evidence="8">Ta-2019</strain>
    </source>
</reference>
<evidence type="ECO:0000256" key="5">
    <source>
        <dbReference type="ARBA" id="ARBA00023125"/>
    </source>
</evidence>
<dbReference type="Gene3D" id="2.40.50.140">
    <property type="entry name" value="Nucleic acid-binding proteins"/>
    <property type="match status" value="2"/>
</dbReference>
<evidence type="ECO:0000259" key="7">
    <source>
        <dbReference type="Pfam" id="PF16900"/>
    </source>
</evidence>
<dbReference type="AlphaFoldDB" id="A0AA38LD83"/>
<evidence type="ECO:0000313" key="9">
    <source>
        <dbReference type="Proteomes" id="UP000824469"/>
    </source>
</evidence>
<dbReference type="GO" id="GO:0008270">
    <property type="term" value="F:zinc ion binding"/>
    <property type="evidence" value="ECO:0007669"/>
    <property type="project" value="UniProtKB-KW"/>
</dbReference>
<comment type="caution">
    <text evidence="8">The sequence shown here is derived from an EMBL/GenBank/DDBJ whole genome shotgun (WGS) entry which is preliminary data.</text>
</comment>
<gene>
    <name evidence="8" type="ORF">KI387_019054</name>
</gene>
<keyword evidence="2" id="KW-0479">Metal-binding</keyword>
<keyword evidence="3" id="KW-0863">Zinc-finger</keyword>
<dbReference type="InterPro" id="IPR012340">
    <property type="entry name" value="NA-bd_OB-fold"/>
</dbReference>
<feature type="domain" description="Replication factor A C-terminal" evidence="6">
    <location>
        <begin position="85"/>
        <end position="182"/>
    </location>
</feature>
<sequence>MSKVEDSSLDDGSIAFNKFHFVLLGEITNLEANIMIGVLGISQFVSDLQTLLRKDGSELKKRTIQIIDTFNYAIDVTLWGDLSVMEDYDYRYLLKVQITDHTGNLWATLFDDAGKDLIGATAKETYGQVQDNPLCIRLLKKKITFHQYLFTLHVRMDTFNNPPKLKTNVTRVKKVDYSSELKFFTGLLTDI</sequence>
<dbReference type="InterPro" id="IPR047192">
    <property type="entry name" value="Euk_RPA1_DBD_C"/>
</dbReference>
<dbReference type="Pfam" id="PF16900">
    <property type="entry name" value="REPA_OB_2"/>
    <property type="match status" value="1"/>
</dbReference>
<name>A0AA38LD83_TAXCH</name>
<dbReference type="InterPro" id="IPR013955">
    <property type="entry name" value="Rep_factor-A_C"/>
</dbReference>
<dbReference type="GO" id="GO:0003677">
    <property type="term" value="F:DNA binding"/>
    <property type="evidence" value="ECO:0007669"/>
    <property type="project" value="UniProtKB-KW"/>
</dbReference>
<keyword evidence="5" id="KW-0238">DNA-binding</keyword>
<evidence type="ECO:0000256" key="2">
    <source>
        <dbReference type="ARBA" id="ARBA00022723"/>
    </source>
</evidence>
<evidence type="ECO:0000313" key="8">
    <source>
        <dbReference type="EMBL" id="KAH9317285.1"/>
    </source>
</evidence>
<dbReference type="InterPro" id="IPR031657">
    <property type="entry name" value="REPA_OB_2"/>
</dbReference>